<keyword evidence="6" id="KW-0812">Transmembrane</keyword>
<dbReference type="GO" id="GO:0004497">
    <property type="term" value="F:monooxygenase activity"/>
    <property type="evidence" value="ECO:0007669"/>
    <property type="project" value="UniProtKB-KW"/>
</dbReference>
<evidence type="ECO:0000256" key="1">
    <source>
        <dbReference type="ARBA" id="ARBA00001971"/>
    </source>
</evidence>
<keyword evidence="12" id="KW-0472">Membrane</keyword>
<feature type="chain" id="PRO_5003884974" description="Cytochrome P450" evidence="13">
    <location>
        <begin position="20"/>
        <end position="432"/>
    </location>
</feature>
<evidence type="ECO:0000256" key="8">
    <source>
        <dbReference type="ARBA" id="ARBA00022989"/>
    </source>
</evidence>
<evidence type="ECO:0000313" key="15">
    <source>
        <dbReference type="Proteomes" id="UP000008370"/>
    </source>
</evidence>
<dbReference type="InterPro" id="IPR001128">
    <property type="entry name" value="Cyt_P450"/>
</dbReference>
<keyword evidence="11" id="KW-0503">Monooxygenase</keyword>
<comment type="subcellular location">
    <subcellularLocation>
        <location evidence="2">Membrane</location>
        <topology evidence="2">Single-pass membrane protein</topology>
    </subcellularLocation>
</comment>
<dbReference type="PANTHER" id="PTHR46300:SF7">
    <property type="entry name" value="P450, PUTATIVE (EUROFUNG)-RELATED"/>
    <property type="match status" value="1"/>
</dbReference>
<evidence type="ECO:0000256" key="12">
    <source>
        <dbReference type="ARBA" id="ARBA00023136"/>
    </source>
</evidence>
<comment type="cofactor">
    <cofactor evidence="1">
        <name>heme</name>
        <dbReference type="ChEBI" id="CHEBI:30413"/>
    </cofactor>
</comment>
<feature type="signal peptide" evidence="13">
    <location>
        <begin position="1"/>
        <end position="19"/>
    </location>
</feature>
<reference evidence="14 15" key="1">
    <citation type="journal article" date="2012" name="BMC Genomics">
        <title>Comparative genomics of the white-rot fungi, Phanerochaete carnosa and P. chrysosporium, to elucidate the genetic basis of the distinct wood types they colonize.</title>
        <authorList>
            <person name="Suzuki H."/>
            <person name="MacDonald J."/>
            <person name="Syed K."/>
            <person name="Salamov A."/>
            <person name="Hori C."/>
            <person name="Aerts A."/>
            <person name="Henrissat B."/>
            <person name="Wiebenga A."/>
            <person name="vanKuyk P.A."/>
            <person name="Barry K."/>
            <person name="Lindquist E."/>
            <person name="LaButti K."/>
            <person name="Lapidus A."/>
            <person name="Lucas S."/>
            <person name="Coutinho P."/>
            <person name="Gong Y."/>
            <person name="Samejima M."/>
            <person name="Mahadevan R."/>
            <person name="Abou-Zaid M."/>
            <person name="de Vries R.P."/>
            <person name="Igarashi K."/>
            <person name="Yadav J.S."/>
            <person name="Grigoriev I.V."/>
            <person name="Master E.R."/>
        </authorList>
    </citation>
    <scope>NUCLEOTIDE SEQUENCE [LARGE SCALE GENOMIC DNA]</scope>
    <source>
        <strain evidence="14 15">HHB-10118-sp</strain>
    </source>
</reference>
<dbReference type="PANTHER" id="PTHR46300">
    <property type="entry name" value="P450, PUTATIVE (EUROFUNG)-RELATED-RELATED"/>
    <property type="match status" value="1"/>
</dbReference>
<dbReference type="SUPFAM" id="SSF48264">
    <property type="entry name" value="Cytochrome P450"/>
    <property type="match status" value="1"/>
</dbReference>
<comment type="pathway">
    <text evidence="3">Secondary metabolite biosynthesis.</text>
</comment>
<dbReference type="PRINTS" id="PR00463">
    <property type="entry name" value="EP450I"/>
</dbReference>
<keyword evidence="15" id="KW-1185">Reference proteome</keyword>
<accession>K5VSX1</accession>
<dbReference type="OrthoDB" id="3255500at2759"/>
<evidence type="ECO:0000256" key="9">
    <source>
        <dbReference type="ARBA" id="ARBA00023002"/>
    </source>
</evidence>
<keyword evidence="13" id="KW-0732">Signal</keyword>
<dbReference type="GO" id="GO:0016705">
    <property type="term" value="F:oxidoreductase activity, acting on paired donors, with incorporation or reduction of molecular oxygen"/>
    <property type="evidence" value="ECO:0007669"/>
    <property type="project" value="InterPro"/>
</dbReference>
<evidence type="ECO:0000256" key="13">
    <source>
        <dbReference type="SAM" id="SignalP"/>
    </source>
</evidence>
<dbReference type="EMBL" id="JH930473">
    <property type="protein sequence ID" value="EKM54613.1"/>
    <property type="molecule type" value="Genomic_DNA"/>
</dbReference>
<dbReference type="AlphaFoldDB" id="K5VSX1"/>
<evidence type="ECO:0000256" key="7">
    <source>
        <dbReference type="ARBA" id="ARBA00022723"/>
    </source>
</evidence>
<dbReference type="GO" id="GO:0020037">
    <property type="term" value="F:heme binding"/>
    <property type="evidence" value="ECO:0007669"/>
    <property type="project" value="InterPro"/>
</dbReference>
<evidence type="ECO:0000256" key="2">
    <source>
        <dbReference type="ARBA" id="ARBA00004167"/>
    </source>
</evidence>
<dbReference type="Pfam" id="PF00067">
    <property type="entry name" value="p450"/>
    <property type="match status" value="1"/>
</dbReference>
<proteinExistence type="inferred from homology"/>
<evidence type="ECO:0000256" key="3">
    <source>
        <dbReference type="ARBA" id="ARBA00005179"/>
    </source>
</evidence>
<protein>
    <recommendedName>
        <fullName evidence="16">Cytochrome P450</fullName>
    </recommendedName>
</protein>
<keyword evidence="10" id="KW-0408">Iron</keyword>
<dbReference type="RefSeq" id="XP_007397302.1">
    <property type="nucleotide sequence ID" value="XM_007397240.1"/>
</dbReference>
<dbReference type="GeneID" id="18911191"/>
<dbReference type="GO" id="GO:0005506">
    <property type="term" value="F:iron ion binding"/>
    <property type="evidence" value="ECO:0007669"/>
    <property type="project" value="InterPro"/>
</dbReference>
<gene>
    <name evidence="14" type="ORF">PHACADRAFT_197047</name>
</gene>
<keyword evidence="8" id="KW-1133">Transmembrane helix</keyword>
<name>K5VSX1_PHACS</name>
<evidence type="ECO:0000256" key="11">
    <source>
        <dbReference type="ARBA" id="ARBA00023033"/>
    </source>
</evidence>
<evidence type="ECO:0008006" key="16">
    <source>
        <dbReference type="Google" id="ProtNLM"/>
    </source>
</evidence>
<evidence type="ECO:0000256" key="6">
    <source>
        <dbReference type="ARBA" id="ARBA00022692"/>
    </source>
</evidence>
<keyword evidence="7" id="KW-0479">Metal-binding</keyword>
<dbReference type="InterPro" id="IPR036396">
    <property type="entry name" value="Cyt_P450_sf"/>
</dbReference>
<evidence type="ECO:0000256" key="10">
    <source>
        <dbReference type="ARBA" id="ARBA00023004"/>
    </source>
</evidence>
<dbReference type="InterPro" id="IPR050364">
    <property type="entry name" value="Cytochrome_P450_fung"/>
</dbReference>
<organism evidence="14 15">
    <name type="scientific">Phanerochaete carnosa (strain HHB-10118-sp)</name>
    <name type="common">White-rot fungus</name>
    <name type="synonym">Peniophora carnosa</name>
    <dbReference type="NCBI Taxonomy" id="650164"/>
    <lineage>
        <taxon>Eukaryota</taxon>
        <taxon>Fungi</taxon>
        <taxon>Dikarya</taxon>
        <taxon>Basidiomycota</taxon>
        <taxon>Agaricomycotina</taxon>
        <taxon>Agaricomycetes</taxon>
        <taxon>Polyporales</taxon>
        <taxon>Phanerochaetaceae</taxon>
        <taxon>Phanerochaete</taxon>
    </lineage>
</organism>
<keyword evidence="5" id="KW-0349">Heme</keyword>
<dbReference type="InterPro" id="IPR002401">
    <property type="entry name" value="Cyt_P450_E_grp-I"/>
</dbReference>
<dbReference type="InParanoid" id="K5VSX1"/>
<evidence type="ECO:0000256" key="4">
    <source>
        <dbReference type="ARBA" id="ARBA00010617"/>
    </source>
</evidence>
<keyword evidence="9" id="KW-0560">Oxidoreductase</keyword>
<dbReference type="Gene3D" id="1.10.630.10">
    <property type="entry name" value="Cytochrome P450"/>
    <property type="match status" value="1"/>
</dbReference>
<dbReference type="GO" id="GO:0016020">
    <property type="term" value="C:membrane"/>
    <property type="evidence" value="ECO:0007669"/>
    <property type="project" value="UniProtKB-SubCell"/>
</dbReference>
<dbReference type="HOGENOM" id="CLU_001570_2_3_1"/>
<sequence length="432" mass="48801">MSYSLAVALLILAFIVAKALWNKHTRPAPFPPGPSANPLVGNLRDFPVSDPHLGLMEMARKYGDVMYFDIVGKPLVILSSQEVASDLLEKRSAIYSSRPRFVIHEMIGWADMLVFLPYGEQFHKQRKFFQQAFNKRGCLAFCPTQLSQTHVLLQKLLQDPKRYEDHVRQFSTAVIMEITYGHKVASDDDPYIDITEATNKILMEAGHNLSIIDFFPSLKYLPSWFPGNWFGRLAKDAAPFIQNMRDMPFERPAGDASPSFVSTQIEDLQRNGGASSEDLQTLKAASSQMYAAGAETTWSTLMNIIATMFLYPEAQRKAQDELDSVLGGKRLPDFDDRRSLPYLDAVISEAMRWHPTAPFATPHSSTADDIYRGMYIPKGTTVFVNNVAISMNDKIYSSPTEYRPERFLPPQSEPLPVNIGFGWGRRRDPFVL</sequence>
<evidence type="ECO:0000256" key="5">
    <source>
        <dbReference type="ARBA" id="ARBA00022617"/>
    </source>
</evidence>
<dbReference type="KEGG" id="pco:PHACADRAFT_197047"/>
<dbReference type="CDD" id="cd11065">
    <property type="entry name" value="CYP64-like"/>
    <property type="match status" value="1"/>
</dbReference>
<evidence type="ECO:0000313" key="14">
    <source>
        <dbReference type="EMBL" id="EKM54613.1"/>
    </source>
</evidence>
<comment type="similarity">
    <text evidence="4">Belongs to the cytochrome P450 family.</text>
</comment>
<dbReference type="Proteomes" id="UP000008370">
    <property type="component" value="Unassembled WGS sequence"/>
</dbReference>